<dbReference type="AlphaFoldDB" id="A0A366MCW7"/>
<evidence type="ECO:0000313" key="2">
    <source>
        <dbReference type="EMBL" id="RBQ23339.1"/>
    </source>
</evidence>
<evidence type="ECO:0008006" key="4">
    <source>
        <dbReference type="Google" id="ProtNLM"/>
    </source>
</evidence>
<dbReference type="Pfam" id="PF06249">
    <property type="entry name" value="EutQ"/>
    <property type="match status" value="1"/>
</dbReference>
<dbReference type="SUPFAM" id="SSF51182">
    <property type="entry name" value="RmlC-like cupins"/>
    <property type="match status" value="1"/>
</dbReference>
<accession>A0A366MCW7</accession>
<evidence type="ECO:0000313" key="3">
    <source>
        <dbReference type="Proteomes" id="UP000253099"/>
    </source>
</evidence>
<keyword evidence="3" id="KW-1185">Reference proteome</keyword>
<sequence>MSFFYIIWLLFFYILNWWIKWSQIIEFDKISWDESTKGARIKSFINGNQQVRMVEYSEDFVEKDWCQEGHVEHVIEGNFSINYNGKLEQYKKGDVIFIPKGEKNKHKAILG</sequence>
<dbReference type="InterPro" id="IPR010424">
    <property type="entry name" value="EutQ"/>
</dbReference>
<gene>
    <name evidence="2" type="ORF">ALNOE001_08980</name>
</gene>
<dbReference type="Gene3D" id="2.60.120.10">
    <property type="entry name" value="Jelly Rolls"/>
    <property type="match status" value="1"/>
</dbReference>
<dbReference type="InterPro" id="IPR014710">
    <property type="entry name" value="RmlC-like_jellyroll"/>
</dbReference>
<reference evidence="2 3" key="1">
    <citation type="submission" date="2018-06" db="EMBL/GenBank/DDBJ databases">
        <title>Genomic insight into two independent archaeal endosymbiosis events.</title>
        <authorList>
            <person name="Lind A.E."/>
            <person name="Lewis W.H."/>
            <person name="Spang A."/>
            <person name="Guy L."/>
            <person name="Embley M.T."/>
            <person name="Ettema T.J.G."/>
        </authorList>
    </citation>
    <scope>NUCLEOTIDE SEQUENCE [LARGE SCALE GENOMIC DNA]</scope>
    <source>
        <strain evidence="2">NOE</strain>
    </source>
</reference>
<feature type="transmembrane region" description="Helical" evidence="1">
    <location>
        <begin position="6"/>
        <end position="22"/>
    </location>
</feature>
<proteinExistence type="predicted"/>
<protein>
    <recommendedName>
        <fullName evidence="4">Cupin 2 conserved barrel domain-containing protein</fullName>
    </recommendedName>
</protein>
<comment type="caution">
    <text evidence="2">The sequence shown here is derived from an EMBL/GenBank/DDBJ whole genome shotgun (WGS) entry which is preliminary data.</text>
</comment>
<evidence type="ECO:0000256" key="1">
    <source>
        <dbReference type="SAM" id="Phobius"/>
    </source>
</evidence>
<keyword evidence="1" id="KW-0472">Membrane</keyword>
<dbReference type="InterPro" id="IPR011051">
    <property type="entry name" value="RmlC_Cupin_sf"/>
</dbReference>
<dbReference type="Proteomes" id="UP000253099">
    <property type="component" value="Unassembled WGS sequence"/>
</dbReference>
<keyword evidence="1" id="KW-0812">Transmembrane</keyword>
<dbReference type="EMBL" id="NIZT01000025">
    <property type="protein sequence ID" value="RBQ23339.1"/>
    <property type="molecule type" value="Genomic_DNA"/>
</dbReference>
<organism evidence="2 3">
    <name type="scientific">Candidatus Methanobinarius endosymbioticus</name>
    <dbReference type="NCBI Taxonomy" id="2006182"/>
    <lineage>
        <taxon>Archaea</taxon>
        <taxon>Methanobacteriati</taxon>
        <taxon>Methanobacteriota</taxon>
        <taxon>Methanomada group</taxon>
        <taxon>Methanobacteria</taxon>
        <taxon>Methanobacteriales</taxon>
        <taxon>Methanobacteriaceae</taxon>
        <taxon>Candidatus Methanobinarius</taxon>
    </lineage>
</organism>
<name>A0A366MCW7_9EURY</name>
<keyword evidence="1" id="KW-1133">Transmembrane helix</keyword>